<organism evidence="1 2">
    <name type="scientific">Candidatus Enterococcus lemimoniae</name>
    <dbReference type="NCBI Taxonomy" id="1834167"/>
    <lineage>
        <taxon>Bacteria</taxon>
        <taxon>Bacillati</taxon>
        <taxon>Bacillota</taxon>
        <taxon>Bacilli</taxon>
        <taxon>Lactobacillales</taxon>
        <taxon>Enterococcaceae</taxon>
        <taxon>Enterococcus</taxon>
    </lineage>
</organism>
<evidence type="ECO:0000313" key="1">
    <source>
        <dbReference type="EMBL" id="WYJ84968.1"/>
    </source>
</evidence>
<evidence type="ECO:0000313" key="2">
    <source>
        <dbReference type="Proteomes" id="UP000195080"/>
    </source>
</evidence>
<dbReference type="EMBL" id="CP147248">
    <property type="protein sequence ID" value="WYJ84968.1"/>
    <property type="molecule type" value="Genomic_DNA"/>
</dbReference>
<gene>
    <name evidence="1" type="ORF">A5866_000026</name>
</gene>
<proteinExistence type="predicted"/>
<dbReference type="Proteomes" id="UP000195080">
    <property type="component" value="Chromosome"/>
</dbReference>
<keyword evidence="2" id="KW-1185">Reference proteome</keyword>
<name>A0ABZ2T0N9_9ENTE</name>
<dbReference type="RefSeq" id="WP_339099720.1">
    <property type="nucleotide sequence ID" value="NZ_CP147248.1"/>
</dbReference>
<reference evidence="2" key="1">
    <citation type="submission" date="2017-05" db="EMBL/GenBank/DDBJ databases">
        <title>The Genome Sequence of EEnterococcus faecalis 9F2_4866.</title>
        <authorList>
            <consortium name="The Broad Institute Genomics Platform"/>
            <consortium name="The Broad Institute Genomic Center for Infectious Diseases"/>
            <person name="Earl A."/>
            <person name="Manson A."/>
            <person name="Schwartman J."/>
            <person name="Gilmore M."/>
            <person name="Abouelleil A."/>
            <person name="Cao P."/>
            <person name="Chapman S."/>
            <person name="Cusick C."/>
            <person name="Shea T."/>
            <person name="Young S."/>
            <person name="Neafsey D."/>
            <person name="Nusbaum C."/>
            <person name="Birren B."/>
        </authorList>
    </citation>
    <scope>NUCLEOTIDE SEQUENCE [LARGE SCALE GENOMIC DNA]</scope>
    <source>
        <strain evidence="2">12C11_DIV0727</strain>
    </source>
</reference>
<accession>A0ABZ2T0N9</accession>
<sequence>MSEKEIYEVRLFPGEEDRYEDCIKNNIIVIGWTVVDDLTDMNIERIKEKLKYHFDKYPKIRITQTANMLDRFRKIKKDDIILIPYKDKTVTIASVIKPYIYNKNFENKDMAHQIGIKIEKKVNLSSLSESLQNTLKARLTLTKISRDKHAEVFGIIEEKKYGKTTLAYRENMKFIHNTFINTENELIKKSLLFSAFSLYESYLTDLLKRKISLSYKGGCLWDSTNNNIVEILGKDAILSSLEKDNGRRRIFNLIFNEKLQFPTNEQQNLRNSLAHDITSPSIQDDIIYFSNKKKDTPAEEIIPNIFKEFISYPDKLLKMNKDLKNY</sequence>
<protein>
    <submittedName>
        <fullName evidence="1">Uncharacterized protein</fullName>
    </submittedName>
</protein>